<proteinExistence type="predicted"/>
<evidence type="ECO:0000256" key="1">
    <source>
        <dbReference type="ARBA" id="ARBA00022729"/>
    </source>
</evidence>
<dbReference type="PANTHER" id="PTHR32208">
    <property type="entry name" value="SECRETED PROTEIN-RELATED"/>
    <property type="match status" value="1"/>
</dbReference>
<dbReference type="EMBL" id="OZ075140">
    <property type="protein sequence ID" value="CAL5026645.1"/>
    <property type="molecule type" value="Genomic_DNA"/>
</dbReference>
<reference evidence="5" key="1">
    <citation type="submission" date="2024-10" db="EMBL/GenBank/DDBJ databases">
        <authorList>
            <person name="Ryan C."/>
        </authorList>
    </citation>
    <scope>NUCLEOTIDE SEQUENCE [LARGE SCALE GENOMIC DNA]</scope>
</reference>
<sequence length="556" mass="60401">MKLVSFHHLALLLLLAYAGGIAPASAAGSWKFLQNVGVSGMHMQLLHTDRLILFDRTNVGPSNLTFPAGHPCRLNLQDQWFKNTTDCTAHSAEYNVASDTFRALSIFTDTWCSSGHVASDGTLVQNGGWRDGYRKIRLMPACTDGRCDWAEQSAPAVLAADRWYATNQKLPDGRAIIVGGLNQPTYEFYPKTGTPGKDAALKLPWLQEQSSSLYPFVHLNIDGNLFIFAGSRAMLYDYNSQRIVRNYTMFGTGAELRTNPNAGSSVLLPLKPNPTEAEVLICGGTPAATTTTTPALSTCGRLRITDPNPAWVVEQMPSRRVMGDMVLLPNGEVAIINGATDGFAGWDSANTFNPTPVIYRPDQPAGSRLEAQTAVAGTPRPRMYHASAVLDRDGRVVVGGSNPHQFYEFNKKFPTDVTLEAFSPYYLDGSNDNQRPSIIDPSPRDAPEMLTYGQSLDMLFSVAGGLPLSNGAPVAAVTMVAPSYTTHSFAQNQRQLFLEVQVSKADLRPIGAIAVPDNVYAATVKMPSAVLAPPGYYMLFVVNGRIPSKGIWVHIQ</sequence>
<feature type="domain" description="Galactose oxidase-like Early set" evidence="4">
    <location>
        <begin position="435"/>
        <end position="555"/>
    </location>
</feature>
<keyword evidence="6" id="KW-1185">Reference proteome</keyword>
<dbReference type="InterPro" id="IPR013783">
    <property type="entry name" value="Ig-like_fold"/>
</dbReference>
<keyword evidence="1 2" id="KW-0732">Signal</keyword>
<name>A0ABC9CVD2_9POAL</name>
<organism evidence="5 6">
    <name type="scientific">Urochloa decumbens</name>
    <dbReference type="NCBI Taxonomy" id="240449"/>
    <lineage>
        <taxon>Eukaryota</taxon>
        <taxon>Viridiplantae</taxon>
        <taxon>Streptophyta</taxon>
        <taxon>Embryophyta</taxon>
        <taxon>Tracheophyta</taxon>
        <taxon>Spermatophyta</taxon>
        <taxon>Magnoliopsida</taxon>
        <taxon>Liliopsida</taxon>
        <taxon>Poales</taxon>
        <taxon>Poaceae</taxon>
        <taxon>PACMAD clade</taxon>
        <taxon>Panicoideae</taxon>
        <taxon>Panicodae</taxon>
        <taxon>Paniceae</taxon>
        <taxon>Melinidinae</taxon>
        <taxon>Urochloa</taxon>
    </lineage>
</organism>
<dbReference type="Pfam" id="PF07250">
    <property type="entry name" value="Glyoxal_oxid_N"/>
    <property type="match status" value="1"/>
</dbReference>
<dbReference type="InterPro" id="IPR009880">
    <property type="entry name" value="Glyoxal_oxidase_N"/>
</dbReference>
<accession>A0ABC9CVD2</accession>
<evidence type="ECO:0000313" key="6">
    <source>
        <dbReference type="Proteomes" id="UP001497457"/>
    </source>
</evidence>
<dbReference type="AlphaFoldDB" id="A0ABC9CVD2"/>
<dbReference type="Proteomes" id="UP001497457">
    <property type="component" value="Chromosome 30rd"/>
</dbReference>
<dbReference type="SUPFAM" id="SSF50965">
    <property type="entry name" value="Galactose oxidase, central domain"/>
    <property type="match status" value="1"/>
</dbReference>
<evidence type="ECO:0000256" key="2">
    <source>
        <dbReference type="SAM" id="SignalP"/>
    </source>
</evidence>
<evidence type="ECO:0008006" key="7">
    <source>
        <dbReference type="Google" id="ProtNLM"/>
    </source>
</evidence>
<dbReference type="InterPro" id="IPR015202">
    <property type="entry name" value="GO-like_E_set"/>
</dbReference>
<feature type="signal peptide" evidence="2">
    <location>
        <begin position="1"/>
        <end position="26"/>
    </location>
</feature>
<protein>
    <recommendedName>
        <fullName evidence="7">Galactose oxidase</fullName>
    </recommendedName>
</protein>
<evidence type="ECO:0000259" key="4">
    <source>
        <dbReference type="Pfam" id="PF09118"/>
    </source>
</evidence>
<evidence type="ECO:0000259" key="3">
    <source>
        <dbReference type="Pfam" id="PF07250"/>
    </source>
</evidence>
<dbReference type="Pfam" id="PF09118">
    <property type="entry name" value="GO-like_E_set"/>
    <property type="match status" value="1"/>
</dbReference>
<feature type="domain" description="Glyoxal oxidase N-terminal" evidence="3">
    <location>
        <begin position="41"/>
        <end position="426"/>
    </location>
</feature>
<dbReference type="Gene3D" id="2.60.40.10">
    <property type="entry name" value="Immunoglobulins"/>
    <property type="match status" value="1"/>
</dbReference>
<evidence type="ECO:0000313" key="5">
    <source>
        <dbReference type="EMBL" id="CAL5026645.1"/>
    </source>
</evidence>
<feature type="chain" id="PRO_5044841209" description="Galactose oxidase" evidence="2">
    <location>
        <begin position="27"/>
        <end position="556"/>
    </location>
</feature>
<gene>
    <name evidence="5" type="ORF">URODEC1_LOCUS78877</name>
</gene>
<dbReference type="Gene3D" id="2.130.10.80">
    <property type="entry name" value="Galactose oxidase/kelch, beta-propeller"/>
    <property type="match status" value="1"/>
</dbReference>
<dbReference type="InterPro" id="IPR014756">
    <property type="entry name" value="Ig_E-set"/>
</dbReference>
<dbReference type="CDD" id="cd02851">
    <property type="entry name" value="E_set_GO_C"/>
    <property type="match status" value="1"/>
</dbReference>
<dbReference type="PANTHER" id="PTHR32208:SF64">
    <property type="entry name" value="GALACTOSE OXIDASE-LIKE EARLY SET DOMAIN-CONTAINING PROTEIN"/>
    <property type="match status" value="1"/>
</dbReference>
<dbReference type="InterPro" id="IPR011043">
    <property type="entry name" value="Gal_Oxase/kelch_b-propeller"/>
</dbReference>
<dbReference type="SUPFAM" id="SSF81296">
    <property type="entry name" value="E set domains"/>
    <property type="match status" value="1"/>
</dbReference>
<dbReference type="InterPro" id="IPR037293">
    <property type="entry name" value="Gal_Oxidase_central_sf"/>
</dbReference>